<keyword evidence="8 18" id="KW-0812">Transmembrane</keyword>
<evidence type="ECO:0000259" key="20">
    <source>
        <dbReference type="Pfam" id="PF09284"/>
    </source>
</evidence>
<name>A0A4U6X5Y6_9PEZI</name>
<feature type="transmembrane region" description="Helical" evidence="18">
    <location>
        <begin position="534"/>
        <end position="554"/>
    </location>
</feature>
<sequence>MYCFRVTFGLALLCGRVFAAFGLQESSSKYTVDTDGGLVFEVNRANGDIVSLLYNGVEYQGTTKMSHINSGLGSSTVTAETVNGTVKITVEAGSQPLTHYYVAKPKDPTIYMATHITGEIAPGELRWLARLQRKKVPTGVHGDVANLDGCEAFEGKDTFRCPDGTTRCKMYTSDRFIEDKVHGVTGEGVGVWMIMPGNAYEHSSGGPFMRDINSQSGADQELYWYMNSGHVRTEPWRFGLQGPYAMRFTTGAKPSEDLDVSFFGSLDVKGYVADSGRGSVSGTASGVAGDFETVVHWFNQDAQYWAKASGGKFTSPLMKPGSYATKVYRNEFPVANETVVITAGGKATQEIAATESEPSVIWRIGQFDGKPSELKNGDKIERMHPSDTRMATWGGEFTVGKSRANEFPMALFSKIGGNATVKFDLTADQLQGVTLRVGTTLSFKGGRPKATINDWQAPDPGPPELIDSRGVSRGAYRGYGEVYTWPVPAGELKPGPNTLTLGVFGSGDLEFLSANYIIDAVELQATMTRAQQTVSLALLVSSLYLALYLQLVPIPAKIQDEIVPVLPFWVLISFGSYLLARLGYNVMTFNDVPEAHKELMAEIDEAVVDLRKLGVDVDYD</sequence>
<dbReference type="CDD" id="cd10317">
    <property type="entry name" value="RGL4_C"/>
    <property type="match status" value="1"/>
</dbReference>
<evidence type="ECO:0000256" key="12">
    <source>
        <dbReference type="ARBA" id="ARBA00023136"/>
    </source>
</evidence>
<dbReference type="InterPro" id="IPR013174">
    <property type="entry name" value="DPM3"/>
</dbReference>
<evidence type="ECO:0000256" key="11">
    <source>
        <dbReference type="ARBA" id="ARBA00022989"/>
    </source>
</evidence>
<evidence type="ECO:0000313" key="24">
    <source>
        <dbReference type="Proteomes" id="UP000310108"/>
    </source>
</evidence>
<dbReference type="Pfam" id="PF14686">
    <property type="entry name" value="fn3_3"/>
    <property type="match status" value="1"/>
</dbReference>
<comment type="caution">
    <text evidence="23">The sequence shown here is derived from an EMBL/GenBank/DDBJ whole genome shotgun (WGS) entry which is preliminary data.</text>
</comment>
<dbReference type="InterPro" id="IPR013784">
    <property type="entry name" value="Carb-bd-like_fold"/>
</dbReference>
<feature type="signal peptide" evidence="19">
    <location>
        <begin position="1"/>
        <end position="19"/>
    </location>
</feature>
<evidence type="ECO:0000256" key="1">
    <source>
        <dbReference type="ARBA" id="ARBA00001324"/>
    </source>
</evidence>
<dbReference type="PANTHER" id="PTHR36574">
    <property type="entry name" value="RHAMNOGALACTURONATE LYASE-RELATED"/>
    <property type="match status" value="1"/>
</dbReference>
<evidence type="ECO:0000256" key="10">
    <source>
        <dbReference type="ARBA" id="ARBA00022824"/>
    </source>
</evidence>
<evidence type="ECO:0000256" key="16">
    <source>
        <dbReference type="ARBA" id="ARBA00023316"/>
    </source>
</evidence>
<feature type="domain" description="Rhamnogalacturonan lyase" evidence="21">
    <location>
        <begin position="361"/>
        <end position="523"/>
    </location>
</feature>
<evidence type="ECO:0000256" key="2">
    <source>
        <dbReference type="ARBA" id="ARBA00004477"/>
    </source>
</evidence>
<evidence type="ECO:0000259" key="21">
    <source>
        <dbReference type="Pfam" id="PF14683"/>
    </source>
</evidence>
<comment type="similarity">
    <text evidence="4">Belongs to the polysaccharide lyase 4 family.</text>
</comment>
<dbReference type="STRING" id="1306861.A0A4U6X5Y6"/>
<dbReference type="Gene3D" id="2.70.98.10">
    <property type="match status" value="1"/>
</dbReference>
<comment type="subcellular location">
    <subcellularLocation>
        <location evidence="2">Endoplasmic reticulum membrane</location>
        <topology evidence="2">Multi-pass membrane protein</topology>
    </subcellularLocation>
    <subcellularLocation>
        <location evidence="3">Secreted</location>
    </subcellularLocation>
</comment>
<keyword evidence="15" id="KW-0119">Carbohydrate metabolism</keyword>
<proteinExistence type="inferred from homology"/>
<dbReference type="GO" id="GO:0071555">
    <property type="term" value="P:cell wall organization"/>
    <property type="evidence" value="ECO:0007669"/>
    <property type="project" value="UniProtKB-KW"/>
</dbReference>
<dbReference type="PANTHER" id="PTHR36574:SF1">
    <property type="entry name" value="RHAMNOGALACTURONATE LYASE-RELATED"/>
    <property type="match status" value="1"/>
</dbReference>
<evidence type="ECO:0000256" key="14">
    <source>
        <dbReference type="ARBA" id="ARBA00023239"/>
    </source>
</evidence>
<evidence type="ECO:0000256" key="7">
    <source>
        <dbReference type="ARBA" id="ARBA00022525"/>
    </source>
</evidence>
<feature type="domain" description="Rhamnogalacturonan lyase" evidence="22">
    <location>
        <begin position="276"/>
        <end position="348"/>
    </location>
</feature>
<reference evidence="23 24" key="1">
    <citation type="journal article" date="2019" name="PLoS ONE">
        <title>Comparative genome analysis indicates high evolutionary potential of pathogenicity genes in Colletotrichum tanaceti.</title>
        <authorList>
            <person name="Lelwala R.V."/>
            <person name="Korhonen P.K."/>
            <person name="Young N.D."/>
            <person name="Scott J.B."/>
            <person name="Ades P.A."/>
            <person name="Gasser R.B."/>
            <person name="Taylor P.W.J."/>
        </authorList>
    </citation>
    <scope>NUCLEOTIDE SEQUENCE [LARGE SCALE GENOMIC DNA]</scope>
    <source>
        <strain evidence="23">BRIP57314</strain>
    </source>
</reference>
<feature type="chain" id="PRO_5020386962" description="rhamnogalacturonan endolyase" evidence="19">
    <location>
        <begin position="20"/>
        <end position="620"/>
    </location>
</feature>
<keyword evidence="10" id="KW-0256">Endoplasmic reticulum</keyword>
<evidence type="ECO:0000256" key="8">
    <source>
        <dbReference type="ARBA" id="ARBA00022692"/>
    </source>
</evidence>
<evidence type="ECO:0000256" key="9">
    <source>
        <dbReference type="ARBA" id="ARBA00022729"/>
    </source>
</evidence>
<keyword evidence="14 23" id="KW-0456">Lyase</keyword>
<evidence type="ECO:0000256" key="13">
    <source>
        <dbReference type="ARBA" id="ARBA00023157"/>
    </source>
</evidence>
<dbReference type="Proteomes" id="UP000310108">
    <property type="component" value="Unassembled WGS sequence"/>
</dbReference>
<keyword evidence="24" id="KW-1185">Reference proteome</keyword>
<keyword evidence="7" id="KW-0964">Secreted</keyword>
<evidence type="ECO:0000259" key="22">
    <source>
        <dbReference type="Pfam" id="PF14686"/>
    </source>
</evidence>
<dbReference type="InterPro" id="IPR008979">
    <property type="entry name" value="Galactose-bd-like_sf"/>
</dbReference>
<dbReference type="InterPro" id="IPR011013">
    <property type="entry name" value="Gal_mutarotase_sf_dom"/>
</dbReference>
<evidence type="ECO:0000256" key="3">
    <source>
        <dbReference type="ARBA" id="ARBA00004613"/>
    </source>
</evidence>
<dbReference type="Pfam" id="PF08285">
    <property type="entry name" value="DPM3"/>
    <property type="match status" value="1"/>
</dbReference>
<dbReference type="SUPFAM" id="SSF49785">
    <property type="entry name" value="Galactose-binding domain-like"/>
    <property type="match status" value="1"/>
</dbReference>
<dbReference type="AlphaFoldDB" id="A0A4U6X5Y6"/>
<keyword evidence="17" id="KW-0624">Polysaccharide degradation</keyword>
<comment type="catalytic activity">
    <reaction evidence="1">
        <text>Endotype eliminative cleavage of L-alpha-rhamnopyranosyl-(1-&gt;4)-alpha-D-galactopyranosyluronic acid bonds of rhamnogalacturonan I domains in ramified hairy regions of pectin leaving L-rhamnopyranose at the reducing end and 4-deoxy-4,5-unsaturated D-galactopyranosyluronic acid at the non-reducing end.</text>
        <dbReference type="EC" id="4.2.2.23"/>
    </reaction>
</comment>
<dbReference type="GO" id="GO:0102210">
    <property type="term" value="F:rhamnogalacturonan endolyase activity"/>
    <property type="evidence" value="ECO:0007669"/>
    <property type="project" value="UniProtKB-EC"/>
</dbReference>
<dbReference type="InterPro" id="IPR014718">
    <property type="entry name" value="GH-type_carb-bd"/>
</dbReference>
<comment type="similarity">
    <text evidence="5">Belongs to the DPM3 family.</text>
</comment>
<dbReference type="InterPro" id="IPR029413">
    <property type="entry name" value="RG-lyase_II"/>
</dbReference>
<keyword evidence="12 18" id="KW-0472">Membrane</keyword>
<dbReference type="CDD" id="cd10320">
    <property type="entry name" value="RGL4_N"/>
    <property type="match status" value="1"/>
</dbReference>
<dbReference type="SUPFAM" id="SSF74650">
    <property type="entry name" value="Galactose mutarotase-like"/>
    <property type="match status" value="1"/>
</dbReference>
<dbReference type="CDD" id="cd10316">
    <property type="entry name" value="RGL4_M"/>
    <property type="match status" value="1"/>
</dbReference>
<dbReference type="GO" id="GO:0045490">
    <property type="term" value="P:pectin catabolic process"/>
    <property type="evidence" value="ECO:0007669"/>
    <property type="project" value="TreeGrafter"/>
</dbReference>
<feature type="domain" description="Rhamnogalacturonase B N-terminal" evidence="20">
    <location>
        <begin position="21"/>
        <end position="270"/>
    </location>
</feature>
<keyword evidence="11 18" id="KW-1133">Transmembrane helix</keyword>
<evidence type="ECO:0000313" key="23">
    <source>
        <dbReference type="EMBL" id="TKW50675.1"/>
    </source>
</evidence>
<dbReference type="Pfam" id="PF14683">
    <property type="entry name" value="CBM-like"/>
    <property type="match status" value="1"/>
</dbReference>
<dbReference type="GO" id="GO:0005789">
    <property type="term" value="C:endoplasmic reticulum membrane"/>
    <property type="evidence" value="ECO:0007669"/>
    <property type="project" value="UniProtKB-SubCell"/>
</dbReference>
<dbReference type="EMBL" id="PJEX01000370">
    <property type="protein sequence ID" value="TKW50675.1"/>
    <property type="molecule type" value="Genomic_DNA"/>
</dbReference>
<dbReference type="GO" id="GO:0005576">
    <property type="term" value="C:extracellular region"/>
    <property type="evidence" value="ECO:0007669"/>
    <property type="project" value="UniProtKB-SubCell"/>
</dbReference>
<dbReference type="Gene3D" id="2.60.40.1120">
    <property type="entry name" value="Carboxypeptidase-like, regulatory domain"/>
    <property type="match status" value="1"/>
</dbReference>
<keyword evidence="13" id="KW-1015">Disulfide bond</keyword>
<evidence type="ECO:0000256" key="19">
    <source>
        <dbReference type="SAM" id="SignalP"/>
    </source>
</evidence>
<dbReference type="InterPro" id="IPR029411">
    <property type="entry name" value="RG-lyase_III"/>
</dbReference>
<dbReference type="EC" id="4.2.2.23" evidence="6"/>
<dbReference type="SUPFAM" id="SSF49452">
    <property type="entry name" value="Starch-binding domain-like"/>
    <property type="match status" value="1"/>
</dbReference>
<evidence type="ECO:0000256" key="4">
    <source>
        <dbReference type="ARBA" id="ARBA00010418"/>
    </source>
</evidence>
<dbReference type="InterPro" id="IPR015364">
    <property type="entry name" value="RhgB_N"/>
</dbReference>
<organism evidence="23 24">
    <name type="scientific">Colletotrichum tanaceti</name>
    <dbReference type="NCBI Taxonomy" id="1306861"/>
    <lineage>
        <taxon>Eukaryota</taxon>
        <taxon>Fungi</taxon>
        <taxon>Dikarya</taxon>
        <taxon>Ascomycota</taxon>
        <taxon>Pezizomycotina</taxon>
        <taxon>Sordariomycetes</taxon>
        <taxon>Hypocreomycetidae</taxon>
        <taxon>Glomerellales</taxon>
        <taxon>Glomerellaceae</taxon>
        <taxon>Colletotrichum</taxon>
        <taxon>Colletotrichum destructivum species complex</taxon>
    </lineage>
</organism>
<accession>A0A4U6X5Y6</accession>
<gene>
    <name evidence="23" type="primary">rglA</name>
    <name evidence="23" type="ORF">CTA1_10365</name>
</gene>
<keyword evidence="9 19" id="KW-0732">Signal</keyword>
<evidence type="ECO:0000256" key="15">
    <source>
        <dbReference type="ARBA" id="ARBA00023277"/>
    </source>
</evidence>
<evidence type="ECO:0000256" key="17">
    <source>
        <dbReference type="ARBA" id="ARBA00023326"/>
    </source>
</evidence>
<dbReference type="GO" id="GO:0030246">
    <property type="term" value="F:carbohydrate binding"/>
    <property type="evidence" value="ECO:0007669"/>
    <property type="project" value="InterPro"/>
</dbReference>
<evidence type="ECO:0000256" key="6">
    <source>
        <dbReference type="ARBA" id="ARBA00012437"/>
    </source>
</evidence>
<protein>
    <recommendedName>
        <fullName evidence="6">rhamnogalacturonan endolyase</fullName>
        <ecNumber evidence="6">4.2.2.23</ecNumber>
    </recommendedName>
</protein>
<dbReference type="Pfam" id="PF09284">
    <property type="entry name" value="RhgB_N"/>
    <property type="match status" value="1"/>
</dbReference>
<dbReference type="Gene3D" id="2.60.120.260">
    <property type="entry name" value="Galactose-binding domain-like"/>
    <property type="match status" value="1"/>
</dbReference>
<evidence type="ECO:0000256" key="18">
    <source>
        <dbReference type="SAM" id="Phobius"/>
    </source>
</evidence>
<keyword evidence="16" id="KW-0961">Cell wall biogenesis/degradation</keyword>
<dbReference type="InterPro" id="IPR016590">
    <property type="entry name" value="Rhamnogalacturonase_B"/>
</dbReference>
<evidence type="ECO:0000256" key="5">
    <source>
        <dbReference type="ARBA" id="ARBA00010430"/>
    </source>
</evidence>
<feature type="transmembrane region" description="Helical" evidence="18">
    <location>
        <begin position="566"/>
        <end position="584"/>
    </location>
</feature>